<evidence type="ECO:0000256" key="5">
    <source>
        <dbReference type="ARBA" id="ARBA00022694"/>
    </source>
</evidence>
<comment type="function">
    <text evidence="6">Specifically methylates the adenine in position 37 of tRNA(1)(Val) (anticodon cmo5UAC).</text>
</comment>
<dbReference type="Gene3D" id="3.40.50.150">
    <property type="entry name" value="Vaccinia Virus protein VP39"/>
    <property type="match status" value="1"/>
</dbReference>
<dbReference type="SUPFAM" id="SSF53335">
    <property type="entry name" value="S-adenosyl-L-methionine-dependent methyltransferases"/>
    <property type="match status" value="1"/>
</dbReference>
<reference evidence="8 9" key="1">
    <citation type="submission" date="2019-12" db="EMBL/GenBank/DDBJ databases">
        <authorList>
            <person name="Zhao J."/>
        </authorList>
    </citation>
    <scope>NUCLEOTIDE SEQUENCE [LARGE SCALE GENOMIC DNA]</scope>
    <source>
        <strain evidence="8 9">S-15</strain>
    </source>
</reference>
<name>A0A6N9NQA1_9FLAO</name>
<comment type="catalytic activity">
    <reaction evidence="6">
        <text>adenosine(37) in tRNA1(Val) + S-adenosyl-L-methionine = N(6)-methyladenosine(37) in tRNA1(Val) + S-adenosyl-L-homocysteine + H(+)</text>
        <dbReference type="Rhea" id="RHEA:43160"/>
        <dbReference type="Rhea" id="RHEA-COMP:10369"/>
        <dbReference type="Rhea" id="RHEA-COMP:10370"/>
        <dbReference type="ChEBI" id="CHEBI:15378"/>
        <dbReference type="ChEBI" id="CHEBI:57856"/>
        <dbReference type="ChEBI" id="CHEBI:59789"/>
        <dbReference type="ChEBI" id="CHEBI:74411"/>
        <dbReference type="ChEBI" id="CHEBI:74449"/>
        <dbReference type="EC" id="2.1.1.223"/>
    </reaction>
</comment>
<dbReference type="EMBL" id="WWNE01000018">
    <property type="protein sequence ID" value="NBG67470.1"/>
    <property type="molecule type" value="Genomic_DNA"/>
</dbReference>
<accession>A0A6N9NQA1</accession>
<keyword evidence="2 6" id="KW-0489">Methyltransferase</keyword>
<dbReference type="GO" id="GO:0008033">
    <property type="term" value="P:tRNA processing"/>
    <property type="evidence" value="ECO:0007669"/>
    <property type="project" value="UniProtKB-UniRule"/>
</dbReference>
<dbReference type="InterPro" id="IPR050210">
    <property type="entry name" value="tRNA_Adenine-N(6)_MTase"/>
</dbReference>
<comment type="similarity">
    <text evidence="6">Belongs to the methyltransferase superfamily. tRNA (adenine-N(6)-)-methyltransferase family.</text>
</comment>
<keyword evidence="9" id="KW-1185">Reference proteome</keyword>
<gene>
    <name evidence="8" type="ORF">GQN54_15185</name>
</gene>
<dbReference type="HAMAP" id="MF_01872">
    <property type="entry name" value="tRNA_methyltr_YfiC"/>
    <property type="match status" value="1"/>
</dbReference>
<feature type="domain" description="Methyltransferase" evidence="7">
    <location>
        <begin position="37"/>
        <end position="158"/>
    </location>
</feature>
<dbReference type="GO" id="GO:0032259">
    <property type="term" value="P:methylation"/>
    <property type="evidence" value="ECO:0007669"/>
    <property type="project" value="UniProtKB-KW"/>
</dbReference>
<evidence type="ECO:0000256" key="6">
    <source>
        <dbReference type="HAMAP-Rule" id="MF_01872"/>
    </source>
</evidence>
<organism evidence="8 9">
    <name type="scientific">Acidiluteibacter ferrifornacis</name>
    <dbReference type="NCBI Taxonomy" id="2692424"/>
    <lineage>
        <taxon>Bacteria</taxon>
        <taxon>Pseudomonadati</taxon>
        <taxon>Bacteroidota</taxon>
        <taxon>Flavobacteriia</taxon>
        <taxon>Flavobacteriales</taxon>
        <taxon>Cryomorphaceae</taxon>
        <taxon>Acidiluteibacter</taxon>
    </lineage>
</organism>
<dbReference type="InterPro" id="IPR002052">
    <property type="entry name" value="DNA_methylase_N6_adenine_CS"/>
</dbReference>
<evidence type="ECO:0000259" key="7">
    <source>
        <dbReference type="Pfam" id="PF13847"/>
    </source>
</evidence>
<dbReference type="CDD" id="cd02440">
    <property type="entry name" value="AdoMet_MTases"/>
    <property type="match status" value="1"/>
</dbReference>
<comment type="caution">
    <text evidence="8">The sequence shown here is derived from an EMBL/GenBank/DDBJ whole genome shotgun (WGS) entry which is preliminary data.</text>
</comment>
<dbReference type="GO" id="GO:0005737">
    <property type="term" value="C:cytoplasm"/>
    <property type="evidence" value="ECO:0007669"/>
    <property type="project" value="UniProtKB-SubCell"/>
</dbReference>
<keyword evidence="3 6" id="KW-0808">Transferase</keyword>
<dbReference type="RefSeq" id="WP_160634413.1">
    <property type="nucleotide sequence ID" value="NZ_WWNE01000018.1"/>
</dbReference>
<evidence type="ECO:0000313" key="8">
    <source>
        <dbReference type="EMBL" id="NBG67470.1"/>
    </source>
</evidence>
<dbReference type="PANTHER" id="PTHR47739">
    <property type="entry name" value="TRNA1(VAL) (ADENINE(37)-N6)-METHYLTRANSFERASE"/>
    <property type="match status" value="1"/>
</dbReference>
<sequence length="233" mass="26487">MNAFRFKQFEVAHDKCAMKVGTDGVLLGAWANHFSPQTILDIGTGSGLIALMLAQRFDNAKIIGIDIENSAIEQANENFSRSNWNDRLTVQNSDLGQFQSDNFDLIVSNPPFFNGTYFSGNTERDTARQNDSLPPALLFQKVAELLNKDGHFCCIVPTEHKAVYIQEAQFSHLFLNQELRVKGHPDKPYKRELLLFSKRSSELISNSLTIETNKRHEYTAQYLTLVKDFYLFA</sequence>
<keyword evidence="5 6" id="KW-0819">tRNA processing</keyword>
<evidence type="ECO:0000256" key="4">
    <source>
        <dbReference type="ARBA" id="ARBA00022691"/>
    </source>
</evidence>
<evidence type="ECO:0000256" key="2">
    <source>
        <dbReference type="ARBA" id="ARBA00022603"/>
    </source>
</evidence>
<dbReference type="InterPro" id="IPR022882">
    <property type="entry name" value="tRNA_adenine-N6_MeTrfase"/>
</dbReference>
<dbReference type="InterPro" id="IPR029063">
    <property type="entry name" value="SAM-dependent_MTases_sf"/>
</dbReference>
<evidence type="ECO:0000256" key="1">
    <source>
        <dbReference type="ARBA" id="ARBA00022490"/>
    </source>
</evidence>
<evidence type="ECO:0000256" key="3">
    <source>
        <dbReference type="ARBA" id="ARBA00022679"/>
    </source>
</evidence>
<dbReference type="InterPro" id="IPR025714">
    <property type="entry name" value="Methyltranfer_dom"/>
</dbReference>
<dbReference type="Proteomes" id="UP000470771">
    <property type="component" value="Unassembled WGS sequence"/>
</dbReference>
<evidence type="ECO:0000313" key="9">
    <source>
        <dbReference type="Proteomes" id="UP000470771"/>
    </source>
</evidence>
<keyword evidence="4 6" id="KW-0949">S-adenosyl-L-methionine</keyword>
<protein>
    <recommendedName>
        <fullName evidence="6">tRNA1(Val) (adenine(37)-N6)-methyltransferase</fullName>
        <ecNumber evidence="6">2.1.1.223</ecNumber>
    </recommendedName>
    <alternativeName>
        <fullName evidence="6">tRNA m6A37 methyltransferase</fullName>
    </alternativeName>
</protein>
<keyword evidence="1 6" id="KW-0963">Cytoplasm</keyword>
<comment type="subcellular location">
    <subcellularLocation>
        <location evidence="6">Cytoplasm</location>
    </subcellularLocation>
</comment>
<dbReference type="Pfam" id="PF13847">
    <property type="entry name" value="Methyltransf_31"/>
    <property type="match status" value="1"/>
</dbReference>
<proteinExistence type="inferred from homology"/>
<dbReference type="PROSITE" id="PS00092">
    <property type="entry name" value="N6_MTASE"/>
    <property type="match status" value="1"/>
</dbReference>
<dbReference type="PANTHER" id="PTHR47739:SF1">
    <property type="entry name" value="TRNA1(VAL) (ADENINE(37)-N6)-METHYLTRANSFERASE"/>
    <property type="match status" value="1"/>
</dbReference>
<dbReference type="EC" id="2.1.1.223" evidence="6"/>
<dbReference type="AlphaFoldDB" id="A0A6N9NQA1"/>
<dbReference type="GO" id="GO:0003676">
    <property type="term" value="F:nucleic acid binding"/>
    <property type="evidence" value="ECO:0007669"/>
    <property type="project" value="InterPro"/>
</dbReference>
<dbReference type="GO" id="GO:0016430">
    <property type="term" value="F:tRNA (adenine-N6)-methyltransferase activity"/>
    <property type="evidence" value="ECO:0007669"/>
    <property type="project" value="UniProtKB-UniRule"/>
</dbReference>